<proteinExistence type="predicted"/>
<feature type="domain" description="InsA N-terminal zinc ribbon" evidence="1">
    <location>
        <begin position="4"/>
        <end position="35"/>
    </location>
</feature>
<dbReference type="PANTHER" id="PTHR47923">
    <property type="entry name" value="INSERTION ELEMENT IS1 1 PROTEIN INSA-RELATED"/>
    <property type="match status" value="1"/>
</dbReference>
<comment type="caution">
    <text evidence="2">The sequence shown here is derived from an EMBL/GenBank/DDBJ whole genome shotgun (WGS) entry which is preliminary data.</text>
</comment>
<evidence type="ECO:0000259" key="1">
    <source>
        <dbReference type="Pfam" id="PF03811"/>
    </source>
</evidence>
<dbReference type="InterPro" id="IPR003220">
    <property type="entry name" value="InsA_N_dom_Znf"/>
</dbReference>
<sequence length="111" mass="12722">MNITLTLHCPHCQSPQIKKNGKKACGKQNYLCKNCSRPFIGDHALTYKACHWGLIKRILLMLVRGIGIRDISAIQEVSIRKVLSVLVNSHYAITPVSLIMRDWKWMNFGRM</sequence>
<dbReference type="EMBL" id="SNRY01000649">
    <property type="protein sequence ID" value="KAA6338033.1"/>
    <property type="molecule type" value="Genomic_DNA"/>
</dbReference>
<reference evidence="2" key="1">
    <citation type="submission" date="2019-03" db="EMBL/GenBank/DDBJ databases">
        <title>Single cell metagenomics reveals metabolic interactions within the superorganism composed of flagellate Streblomastix strix and complex community of Bacteroidetes bacteria on its surface.</title>
        <authorList>
            <person name="Treitli S.C."/>
            <person name="Kolisko M."/>
            <person name="Husnik F."/>
            <person name="Keeling P."/>
            <person name="Hampl V."/>
        </authorList>
    </citation>
    <scope>NUCLEOTIDE SEQUENCE</scope>
    <source>
        <strain evidence="2">STM</strain>
    </source>
</reference>
<protein>
    <recommendedName>
        <fullName evidence="1">InsA N-terminal zinc ribbon domain-containing protein</fullName>
    </recommendedName>
</protein>
<dbReference type="PANTHER" id="PTHR47923:SF1">
    <property type="entry name" value="INSERTION ELEMENT IS1 1 PROTEIN INSA-RELATED"/>
    <property type="match status" value="1"/>
</dbReference>
<accession>A0A5J4RYD6</accession>
<name>A0A5J4RYD6_9ZZZZ</name>
<evidence type="ECO:0000313" key="2">
    <source>
        <dbReference type="EMBL" id="KAA6338033.1"/>
    </source>
</evidence>
<dbReference type="InterPro" id="IPR051252">
    <property type="entry name" value="IS1_transposase_InsA"/>
</dbReference>
<gene>
    <name evidence="2" type="ORF">EZS27_013938</name>
</gene>
<dbReference type="Pfam" id="PF03811">
    <property type="entry name" value="Zn_ribbon_InsA"/>
    <property type="match status" value="1"/>
</dbReference>
<dbReference type="GO" id="GO:0006313">
    <property type="term" value="P:DNA transposition"/>
    <property type="evidence" value="ECO:0007669"/>
    <property type="project" value="InterPro"/>
</dbReference>
<dbReference type="AlphaFoldDB" id="A0A5J4RYD6"/>
<organism evidence="2">
    <name type="scientific">termite gut metagenome</name>
    <dbReference type="NCBI Taxonomy" id="433724"/>
    <lineage>
        <taxon>unclassified sequences</taxon>
        <taxon>metagenomes</taxon>
        <taxon>organismal metagenomes</taxon>
    </lineage>
</organism>